<evidence type="ECO:0000313" key="1">
    <source>
        <dbReference type="EMBL" id="KAK3077368.1"/>
    </source>
</evidence>
<sequence length="476" mass="53498">MAPKHKLDLVARFRGQHEKPKDYINGESDLNADTEKDGEDAKPEAVGFWHPALKSVRNEAMLKWLLTTVVLMAFILSVLSIYWGVFFHLPKNIASLVVYVVNFDGQVAPYTNGPDPFVGRTITELVVRMVNSPTATLGFGVLPASQFNNDPTLVRQAVYDWDAWAAIIINPNATALLYDAVQNGNSSYDPMGACQLIYQSARDNTNWYDFMQPILSMFMTEATTMVGRQWASQMLQQASTNPALLAGMQAVPQALSPAIGFSQYDLRPFYPHTAIPAVSIGLIYLIIISFFSFSFYLPIHLKYLSPQDHPPLKFPQLVLWRWLTTITAYFFLSFAYSLISLAFQINFSGVDYPLSDTTPAIAERGNPAAYGHGTFLVYWMLNYLGMIALGLACENVAMLIGQPWTGLWLIFWVITNVSTGFYDIDIEPHFYYWGYAFPLHQVVEASRHILFDLHSRLGLNFGILIAWGAVNTAFFP</sequence>
<evidence type="ECO:0000313" key="2">
    <source>
        <dbReference type="Proteomes" id="UP001186974"/>
    </source>
</evidence>
<comment type="caution">
    <text evidence="1">The sequence shown here is derived from an EMBL/GenBank/DDBJ whole genome shotgun (WGS) entry which is preliminary data.</text>
</comment>
<dbReference type="EMBL" id="JAWDJW010002930">
    <property type="protein sequence ID" value="KAK3077368.1"/>
    <property type="molecule type" value="Genomic_DNA"/>
</dbReference>
<gene>
    <name evidence="1" type="ORF">LTS18_010466</name>
</gene>
<feature type="non-terminal residue" evidence="1">
    <location>
        <position position="476"/>
    </location>
</feature>
<keyword evidence="2" id="KW-1185">Reference proteome</keyword>
<proteinExistence type="predicted"/>
<name>A0ACC3DLA3_9PEZI</name>
<dbReference type="Proteomes" id="UP001186974">
    <property type="component" value="Unassembled WGS sequence"/>
</dbReference>
<organism evidence="1 2">
    <name type="scientific">Coniosporium uncinatum</name>
    <dbReference type="NCBI Taxonomy" id="93489"/>
    <lineage>
        <taxon>Eukaryota</taxon>
        <taxon>Fungi</taxon>
        <taxon>Dikarya</taxon>
        <taxon>Ascomycota</taxon>
        <taxon>Pezizomycotina</taxon>
        <taxon>Dothideomycetes</taxon>
        <taxon>Dothideomycetes incertae sedis</taxon>
        <taxon>Coniosporium</taxon>
    </lineage>
</organism>
<reference evidence="1" key="1">
    <citation type="submission" date="2024-09" db="EMBL/GenBank/DDBJ databases">
        <title>Black Yeasts Isolated from many extreme environments.</title>
        <authorList>
            <person name="Coleine C."/>
            <person name="Stajich J.E."/>
            <person name="Selbmann L."/>
        </authorList>
    </citation>
    <scope>NUCLEOTIDE SEQUENCE</scope>
    <source>
        <strain evidence="1">CCFEE 5737</strain>
    </source>
</reference>
<protein>
    <submittedName>
        <fullName evidence="1">Uncharacterized protein</fullName>
    </submittedName>
</protein>
<accession>A0ACC3DLA3</accession>